<evidence type="ECO:0000256" key="5">
    <source>
        <dbReference type="ARBA" id="ARBA00049339"/>
    </source>
</evidence>
<accession>A0A1H1L2U7</accession>
<dbReference type="PANTHER" id="PTHR11956:SF5">
    <property type="entry name" value="ARGININE--TRNA LIGASE, CYTOPLASMIC"/>
    <property type="match status" value="1"/>
</dbReference>
<name>A0A1H1L2U7_BRESA</name>
<keyword evidence="2" id="KW-0436">Ligase</keyword>
<keyword evidence="9" id="KW-1185">Reference proteome</keyword>
<organism evidence="8 9">
    <name type="scientific">Brevibacterium sandarakinum</name>
    <dbReference type="NCBI Taxonomy" id="629680"/>
    <lineage>
        <taxon>Bacteria</taxon>
        <taxon>Bacillati</taxon>
        <taxon>Actinomycetota</taxon>
        <taxon>Actinomycetes</taxon>
        <taxon>Micrococcales</taxon>
        <taxon>Brevibacteriaceae</taxon>
        <taxon>Brevibacterium</taxon>
    </lineage>
</organism>
<feature type="domain" description="DALR anticodon binding" evidence="6">
    <location>
        <begin position="179"/>
        <end position="300"/>
    </location>
</feature>
<gene>
    <name evidence="8" type="ORF">SAMN04489751_0074</name>
</gene>
<dbReference type="SMART" id="SM01016">
    <property type="entry name" value="Arg_tRNA_synt_N"/>
    <property type="match status" value="1"/>
</dbReference>
<evidence type="ECO:0000256" key="1">
    <source>
        <dbReference type="ARBA" id="ARBA00012837"/>
    </source>
</evidence>
<dbReference type="Proteomes" id="UP000199700">
    <property type="component" value="Chromosome"/>
</dbReference>
<protein>
    <recommendedName>
        <fullName evidence="1">arginine--tRNA ligase</fullName>
        <ecNumber evidence="1">6.1.1.19</ecNumber>
    </recommendedName>
</protein>
<dbReference type="AlphaFoldDB" id="A0A1H1L2U7"/>
<evidence type="ECO:0000259" key="7">
    <source>
        <dbReference type="SMART" id="SM01016"/>
    </source>
</evidence>
<dbReference type="InterPro" id="IPR009080">
    <property type="entry name" value="tRNAsynth_Ia_anticodon-bd"/>
</dbReference>
<dbReference type="Gene3D" id="1.10.730.10">
    <property type="entry name" value="Isoleucyl-tRNA Synthetase, Domain 1"/>
    <property type="match status" value="1"/>
</dbReference>
<dbReference type="InterPro" id="IPR005148">
    <property type="entry name" value="Arg-tRNA-synth_N"/>
</dbReference>
<dbReference type="STRING" id="629680.SAMN04489751_0074"/>
<dbReference type="Gene3D" id="3.30.1360.70">
    <property type="entry name" value="Arginyl tRNA synthetase N-terminal domain"/>
    <property type="match status" value="1"/>
</dbReference>
<evidence type="ECO:0000256" key="4">
    <source>
        <dbReference type="ARBA" id="ARBA00022840"/>
    </source>
</evidence>
<dbReference type="Pfam" id="PF03485">
    <property type="entry name" value="Arg_tRNA_synt_N"/>
    <property type="match status" value="1"/>
</dbReference>
<evidence type="ECO:0000313" key="8">
    <source>
        <dbReference type="EMBL" id="SDR68901.1"/>
    </source>
</evidence>
<dbReference type="PANTHER" id="PTHR11956">
    <property type="entry name" value="ARGINYL-TRNA SYNTHETASE"/>
    <property type="match status" value="1"/>
</dbReference>
<evidence type="ECO:0000313" key="9">
    <source>
        <dbReference type="Proteomes" id="UP000199700"/>
    </source>
</evidence>
<dbReference type="RefSeq" id="WP_092101728.1">
    <property type="nucleotide sequence ID" value="NZ_LT629739.1"/>
</dbReference>
<dbReference type="InterPro" id="IPR001278">
    <property type="entry name" value="Arg-tRNA-ligase"/>
</dbReference>
<comment type="catalytic activity">
    <reaction evidence="5">
        <text>tRNA(Arg) + L-arginine + ATP = L-arginyl-tRNA(Arg) + AMP + diphosphate</text>
        <dbReference type="Rhea" id="RHEA:20301"/>
        <dbReference type="Rhea" id="RHEA-COMP:9658"/>
        <dbReference type="Rhea" id="RHEA-COMP:9673"/>
        <dbReference type="ChEBI" id="CHEBI:30616"/>
        <dbReference type="ChEBI" id="CHEBI:32682"/>
        <dbReference type="ChEBI" id="CHEBI:33019"/>
        <dbReference type="ChEBI" id="CHEBI:78442"/>
        <dbReference type="ChEBI" id="CHEBI:78513"/>
        <dbReference type="ChEBI" id="CHEBI:456215"/>
        <dbReference type="EC" id="6.1.1.19"/>
    </reaction>
</comment>
<dbReference type="GO" id="GO:0005737">
    <property type="term" value="C:cytoplasm"/>
    <property type="evidence" value="ECO:0007669"/>
    <property type="project" value="InterPro"/>
</dbReference>
<feature type="domain" description="Arginyl tRNA synthetase N-terminal" evidence="7">
    <location>
        <begin position="4"/>
        <end position="92"/>
    </location>
</feature>
<evidence type="ECO:0000259" key="6">
    <source>
        <dbReference type="SMART" id="SM00836"/>
    </source>
</evidence>
<dbReference type="SUPFAM" id="SSF55190">
    <property type="entry name" value="Arginyl-tRNA synthetase (ArgRS), N-terminal 'additional' domain"/>
    <property type="match status" value="1"/>
</dbReference>
<dbReference type="InterPro" id="IPR008909">
    <property type="entry name" value="DALR_anticod-bd"/>
</dbReference>
<dbReference type="EC" id="6.1.1.19" evidence="1"/>
<sequence length="300" mass="32633">MTPELLQTALERALASIAAARGIVSDRVPDPSLRRSKARHHGDWTSTIALRSAQALCTDPRNLAEDIASILREDSRVVGVDVAGPGFLNITVSPRSLARSVADIVDANREFGPDRATAQRIETTVNERLAASPELRAPHPAIGTDARRFMAARGTTALIHLRDMGFLRTAHQDNPVYFVQVAHAAACRVERRGAWERIGAFAFDPDTLTDAAETALTAALCDFVSTVRRAADLREPQLITDLLETTSQLFHDWANTCPVTPTLDENITRLHASRLVLDRAAIIVLATGLRLLGASAPERM</sequence>
<evidence type="ECO:0000256" key="2">
    <source>
        <dbReference type="ARBA" id="ARBA00022598"/>
    </source>
</evidence>
<keyword evidence="4" id="KW-0067">ATP-binding</keyword>
<proteinExistence type="predicted"/>
<keyword evidence="8" id="KW-0030">Aminoacyl-tRNA synthetase</keyword>
<reference evidence="8" key="1">
    <citation type="submission" date="2016-10" db="EMBL/GenBank/DDBJ databases">
        <authorList>
            <person name="Varghese N."/>
            <person name="Submissions S."/>
        </authorList>
    </citation>
    <scope>NUCLEOTIDE SEQUENCE [LARGE SCALE GENOMIC DNA]</scope>
    <source>
        <strain evidence="8">DSM 22082</strain>
    </source>
</reference>
<dbReference type="SMART" id="SM00836">
    <property type="entry name" value="DALR_1"/>
    <property type="match status" value="1"/>
</dbReference>
<dbReference type="Pfam" id="PF05746">
    <property type="entry name" value="DALR_1"/>
    <property type="match status" value="1"/>
</dbReference>
<dbReference type="SUPFAM" id="SSF47323">
    <property type="entry name" value="Anticodon-binding domain of a subclass of class I aminoacyl-tRNA synthetases"/>
    <property type="match status" value="1"/>
</dbReference>
<dbReference type="InterPro" id="IPR036695">
    <property type="entry name" value="Arg-tRNA-synth_N_sf"/>
</dbReference>
<dbReference type="GO" id="GO:0004814">
    <property type="term" value="F:arginine-tRNA ligase activity"/>
    <property type="evidence" value="ECO:0007669"/>
    <property type="project" value="UniProtKB-EC"/>
</dbReference>
<keyword evidence="3" id="KW-0547">Nucleotide-binding</keyword>
<dbReference type="EMBL" id="LT629739">
    <property type="protein sequence ID" value="SDR68901.1"/>
    <property type="molecule type" value="Genomic_DNA"/>
</dbReference>
<dbReference type="GO" id="GO:0006420">
    <property type="term" value="P:arginyl-tRNA aminoacylation"/>
    <property type="evidence" value="ECO:0007669"/>
    <property type="project" value="InterPro"/>
</dbReference>
<evidence type="ECO:0000256" key="3">
    <source>
        <dbReference type="ARBA" id="ARBA00022741"/>
    </source>
</evidence>
<dbReference type="GO" id="GO:0005524">
    <property type="term" value="F:ATP binding"/>
    <property type="evidence" value="ECO:0007669"/>
    <property type="project" value="UniProtKB-KW"/>
</dbReference>
<dbReference type="OrthoDB" id="9803211at2"/>